<dbReference type="EMBL" id="JAZGQK010000019">
    <property type="protein sequence ID" value="MEE6261203.1"/>
    <property type="molecule type" value="Genomic_DNA"/>
</dbReference>
<dbReference type="Pfam" id="PF14317">
    <property type="entry name" value="YcxB"/>
    <property type="match status" value="1"/>
</dbReference>
<evidence type="ECO:0000259" key="2">
    <source>
        <dbReference type="PROSITE" id="PS50003"/>
    </source>
</evidence>
<reference evidence="3 4" key="1">
    <citation type="submission" date="2024-01" db="EMBL/GenBank/DDBJ databases">
        <title>Genome insights into Plantactinospora sonchi sp. nov.</title>
        <authorList>
            <person name="Wang L."/>
        </authorList>
    </citation>
    <scope>NUCLEOTIDE SEQUENCE [LARGE SCALE GENOMIC DNA]</scope>
    <source>
        <strain evidence="3 4">NEAU-QY2</strain>
    </source>
</reference>
<keyword evidence="1" id="KW-1133">Transmembrane helix</keyword>
<keyword evidence="4" id="KW-1185">Reference proteome</keyword>
<dbReference type="PROSITE" id="PS50003">
    <property type="entry name" value="PH_DOMAIN"/>
    <property type="match status" value="1"/>
</dbReference>
<accession>A0ABU7RXF5</accession>
<dbReference type="InterPro" id="IPR025588">
    <property type="entry name" value="YcxB-like_C"/>
</dbReference>
<gene>
    <name evidence="3" type="ORF">V1633_22230</name>
</gene>
<proteinExistence type="predicted"/>
<protein>
    <submittedName>
        <fullName evidence="3">YcxB family protein</fullName>
    </submittedName>
</protein>
<dbReference type="Proteomes" id="UP001332243">
    <property type="component" value="Unassembled WGS sequence"/>
</dbReference>
<evidence type="ECO:0000256" key="1">
    <source>
        <dbReference type="SAM" id="Phobius"/>
    </source>
</evidence>
<evidence type="ECO:0000313" key="4">
    <source>
        <dbReference type="Proteomes" id="UP001332243"/>
    </source>
</evidence>
<evidence type="ECO:0000313" key="3">
    <source>
        <dbReference type="EMBL" id="MEE6261203.1"/>
    </source>
</evidence>
<dbReference type="InterPro" id="IPR001849">
    <property type="entry name" value="PH_domain"/>
</dbReference>
<feature type="transmembrane region" description="Helical" evidence="1">
    <location>
        <begin position="25"/>
        <end position="46"/>
    </location>
</feature>
<feature type="domain" description="PH" evidence="2">
    <location>
        <begin position="1"/>
        <end position="23"/>
    </location>
</feature>
<organism evidence="3 4">
    <name type="scientific">Plantactinospora sonchi</name>
    <dbReference type="NCBI Taxonomy" id="1544735"/>
    <lineage>
        <taxon>Bacteria</taxon>
        <taxon>Bacillati</taxon>
        <taxon>Actinomycetota</taxon>
        <taxon>Actinomycetes</taxon>
        <taxon>Micromonosporales</taxon>
        <taxon>Micromonosporaceae</taxon>
        <taxon>Plantactinospora</taxon>
    </lineage>
</organism>
<name>A0ABU7RXF5_9ACTN</name>
<sequence length="158" mass="17747">MQVTFEVPSDRRHWVRATRRAMRPYMVTITVACLIIVLAGATLVALDPDEAGQGIGFIVLGLVLLSLGPLLPWLTVRMQKWMLTPPLTITVTPEKLASRSATTSSEFAWSAVRRVQETSDMWLVRLGRSHLLMLPKNGTDETGRQEFRHLLVERGLAR</sequence>
<keyword evidence="1" id="KW-0472">Membrane</keyword>
<keyword evidence="1" id="KW-0812">Transmembrane</keyword>
<feature type="transmembrane region" description="Helical" evidence="1">
    <location>
        <begin position="52"/>
        <end position="74"/>
    </location>
</feature>
<dbReference type="RefSeq" id="WP_331216313.1">
    <property type="nucleotide sequence ID" value="NZ_JAZGQK010000019.1"/>
</dbReference>
<comment type="caution">
    <text evidence="3">The sequence shown here is derived from an EMBL/GenBank/DDBJ whole genome shotgun (WGS) entry which is preliminary data.</text>
</comment>